<name>A0A1H4DEX6_9FLAO</name>
<keyword evidence="1" id="KW-0472">Membrane</keyword>
<dbReference type="STRING" id="908615.SAMN05421540_1114"/>
<evidence type="ECO:0000256" key="1">
    <source>
        <dbReference type="SAM" id="Phobius"/>
    </source>
</evidence>
<keyword evidence="1" id="KW-1133">Transmembrane helix</keyword>
<proteinExistence type="predicted"/>
<feature type="transmembrane region" description="Helical" evidence="1">
    <location>
        <begin position="45"/>
        <end position="67"/>
    </location>
</feature>
<keyword evidence="1" id="KW-0812">Transmembrane</keyword>
<organism evidence="2 3">
    <name type="scientific">Psychroflexus halocasei</name>
    <dbReference type="NCBI Taxonomy" id="908615"/>
    <lineage>
        <taxon>Bacteria</taxon>
        <taxon>Pseudomonadati</taxon>
        <taxon>Bacteroidota</taxon>
        <taxon>Flavobacteriia</taxon>
        <taxon>Flavobacteriales</taxon>
        <taxon>Flavobacteriaceae</taxon>
        <taxon>Psychroflexus</taxon>
    </lineage>
</organism>
<reference evidence="2 3" key="1">
    <citation type="submission" date="2016-10" db="EMBL/GenBank/DDBJ databases">
        <authorList>
            <person name="de Groot N.N."/>
        </authorList>
    </citation>
    <scope>NUCLEOTIDE SEQUENCE [LARGE SCALE GENOMIC DNA]</scope>
    <source>
        <strain evidence="2 3">DSM 23581</strain>
    </source>
</reference>
<evidence type="ECO:0000313" key="2">
    <source>
        <dbReference type="EMBL" id="SEA71056.1"/>
    </source>
</evidence>
<dbReference type="EMBL" id="FNQF01000011">
    <property type="protein sequence ID" value="SEA71056.1"/>
    <property type="molecule type" value="Genomic_DNA"/>
</dbReference>
<protein>
    <submittedName>
        <fullName evidence="2">Uncharacterized protein</fullName>
    </submittedName>
</protein>
<accession>A0A1H4DEX6</accession>
<sequence>MVLNIILYKLEKDILRQVFRFKIKYNHKFDWNDFWYVYTMNRFKFIAFLTFCFYTFVIQAQFTFLNIKGEWVSDHNQVIVIKQWANSHDNYLVKSNGEELEVLLVIDEEILSFQNNYFKGSKFYNDQYNFHLKDVTKNKLVLKPTSALAKSYFKSDHKIEFIKRRDTESLDFDFESLIFEKTVSDLNNYKLEINDKKEVIFIEYKYKYLKSDNGQFELDKNGFRIKEIDTIAENKFLLNNNQYQNLLRKLKEARINTLNSQTLVKCGHCYPQSLVVNFNNKTFKHIDFDIPPYLLKDLVDYLKSLKSIVKD</sequence>
<dbReference type="AlphaFoldDB" id="A0A1H4DEX6"/>
<evidence type="ECO:0000313" key="3">
    <source>
        <dbReference type="Proteomes" id="UP000198820"/>
    </source>
</evidence>
<keyword evidence="3" id="KW-1185">Reference proteome</keyword>
<dbReference type="Proteomes" id="UP000198820">
    <property type="component" value="Unassembled WGS sequence"/>
</dbReference>
<gene>
    <name evidence="2" type="ORF">SAMN05421540_1114</name>
</gene>